<dbReference type="EMBL" id="MU853235">
    <property type="protein sequence ID" value="KAK4121040.1"/>
    <property type="molecule type" value="Genomic_DNA"/>
</dbReference>
<evidence type="ECO:0000313" key="1">
    <source>
        <dbReference type="EMBL" id="KAK4121040.1"/>
    </source>
</evidence>
<dbReference type="Proteomes" id="UP001302602">
    <property type="component" value="Unassembled WGS sequence"/>
</dbReference>
<keyword evidence="2" id="KW-1185">Reference proteome</keyword>
<evidence type="ECO:0000313" key="2">
    <source>
        <dbReference type="Proteomes" id="UP001302602"/>
    </source>
</evidence>
<organism evidence="1 2">
    <name type="scientific">Parathielavia appendiculata</name>
    <dbReference type="NCBI Taxonomy" id="2587402"/>
    <lineage>
        <taxon>Eukaryota</taxon>
        <taxon>Fungi</taxon>
        <taxon>Dikarya</taxon>
        <taxon>Ascomycota</taxon>
        <taxon>Pezizomycotina</taxon>
        <taxon>Sordariomycetes</taxon>
        <taxon>Sordariomycetidae</taxon>
        <taxon>Sordariales</taxon>
        <taxon>Chaetomiaceae</taxon>
        <taxon>Parathielavia</taxon>
    </lineage>
</organism>
<dbReference type="RefSeq" id="XP_062644811.1">
    <property type="nucleotide sequence ID" value="XM_062785889.1"/>
</dbReference>
<dbReference type="AlphaFoldDB" id="A0AAN6Z0I0"/>
<dbReference type="GeneID" id="87822655"/>
<accession>A0AAN6Z0I0</accession>
<reference evidence="1" key="1">
    <citation type="journal article" date="2023" name="Mol. Phylogenet. Evol.">
        <title>Genome-scale phylogeny and comparative genomics of the fungal order Sordariales.</title>
        <authorList>
            <person name="Hensen N."/>
            <person name="Bonometti L."/>
            <person name="Westerberg I."/>
            <person name="Brannstrom I.O."/>
            <person name="Guillou S."/>
            <person name="Cros-Aarteil S."/>
            <person name="Calhoun S."/>
            <person name="Haridas S."/>
            <person name="Kuo A."/>
            <person name="Mondo S."/>
            <person name="Pangilinan J."/>
            <person name="Riley R."/>
            <person name="LaButti K."/>
            <person name="Andreopoulos B."/>
            <person name="Lipzen A."/>
            <person name="Chen C."/>
            <person name="Yan M."/>
            <person name="Daum C."/>
            <person name="Ng V."/>
            <person name="Clum A."/>
            <person name="Steindorff A."/>
            <person name="Ohm R.A."/>
            <person name="Martin F."/>
            <person name="Silar P."/>
            <person name="Natvig D.O."/>
            <person name="Lalanne C."/>
            <person name="Gautier V."/>
            <person name="Ament-Velasquez S.L."/>
            <person name="Kruys A."/>
            <person name="Hutchinson M.I."/>
            <person name="Powell A.J."/>
            <person name="Barry K."/>
            <person name="Miller A.N."/>
            <person name="Grigoriev I.V."/>
            <person name="Debuchy R."/>
            <person name="Gladieux P."/>
            <person name="Hiltunen Thoren M."/>
            <person name="Johannesson H."/>
        </authorList>
    </citation>
    <scope>NUCLEOTIDE SEQUENCE</scope>
    <source>
        <strain evidence="1">CBS 731.68</strain>
    </source>
</reference>
<name>A0AAN6Z0I0_9PEZI</name>
<protein>
    <submittedName>
        <fullName evidence="1">Uncharacterized protein</fullName>
    </submittedName>
</protein>
<proteinExistence type="predicted"/>
<reference evidence="1" key="2">
    <citation type="submission" date="2023-05" db="EMBL/GenBank/DDBJ databases">
        <authorList>
            <consortium name="Lawrence Berkeley National Laboratory"/>
            <person name="Steindorff A."/>
            <person name="Hensen N."/>
            <person name="Bonometti L."/>
            <person name="Westerberg I."/>
            <person name="Brannstrom I.O."/>
            <person name="Guillou S."/>
            <person name="Cros-Aarteil S."/>
            <person name="Calhoun S."/>
            <person name="Haridas S."/>
            <person name="Kuo A."/>
            <person name="Mondo S."/>
            <person name="Pangilinan J."/>
            <person name="Riley R."/>
            <person name="Labutti K."/>
            <person name="Andreopoulos B."/>
            <person name="Lipzen A."/>
            <person name="Chen C."/>
            <person name="Yanf M."/>
            <person name="Daum C."/>
            <person name="Ng V."/>
            <person name="Clum A."/>
            <person name="Ohm R."/>
            <person name="Martin F."/>
            <person name="Silar P."/>
            <person name="Natvig D."/>
            <person name="Lalanne C."/>
            <person name="Gautier V."/>
            <person name="Ament-Velasquez S.L."/>
            <person name="Kruys A."/>
            <person name="Hutchinson M.I."/>
            <person name="Powell A.J."/>
            <person name="Barry K."/>
            <person name="Miller A.N."/>
            <person name="Grigoriev I.V."/>
            <person name="Debuchy R."/>
            <person name="Gladieux P."/>
            <person name="Thoren M.H."/>
            <person name="Johannesson H."/>
        </authorList>
    </citation>
    <scope>NUCLEOTIDE SEQUENCE</scope>
    <source>
        <strain evidence="1">CBS 731.68</strain>
    </source>
</reference>
<gene>
    <name evidence="1" type="ORF">N657DRAFT_134182</name>
</gene>
<sequence length="176" mass="18891">MRLCPTLFSSSRTIHVPRPLPAFPYSARPWKRRIRLRTCGHARGGPSRPALQLPAATIGTTLANSRPCEVGLHSEAEGRRVRSPPRAFAFYSSNACGCEPNNSLRQNTLAGHRPTFRCQAGSRTRCAPMLGRRAAVPFALTGIVSATDSLSPLPAAVAILGCLPCCHSLKHAGHTC</sequence>
<comment type="caution">
    <text evidence="1">The sequence shown here is derived from an EMBL/GenBank/DDBJ whole genome shotgun (WGS) entry which is preliminary data.</text>
</comment>